<dbReference type="GO" id="GO:0008270">
    <property type="term" value="F:zinc ion binding"/>
    <property type="evidence" value="ECO:0007669"/>
    <property type="project" value="UniProtKB-KW"/>
</dbReference>
<keyword evidence="4 7" id="KW-0863">Zinc-finger</keyword>
<dbReference type="Gene3D" id="3.30.160.60">
    <property type="entry name" value="Classic Zinc Finger"/>
    <property type="match status" value="1"/>
</dbReference>
<dbReference type="SMART" id="SM00355">
    <property type="entry name" value="ZnF_C2H2"/>
    <property type="match status" value="2"/>
</dbReference>
<dbReference type="PANTHER" id="PTHR40626">
    <property type="entry name" value="MIP31509P"/>
    <property type="match status" value="1"/>
</dbReference>
<keyword evidence="6" id="KW-0539">Nucleus</keyword>
<evidence type="ECO:0000259" key="9">
    <source>
        <dbReference type="PROSITE" id="PS50157"/>
    </source>
</evidence>
<proteinExistence type="predicted"/>
<reference evidence="10 11" key="1">
    <citation type="journal article" date="2018" name="BMC Genomics">
        <title>Genomic evidence for intraspecific hybridization in a clonal and extremely halotolerant yeast.</title>
        <authorList>
            <person name="Gostincar C."/>
            <person name="Stajich J.E."/>
            <person name="Zupancic J."/>
            <person name="Zalar P."/>
            <person name="Gunde-Cimerman N."/>
        </authorList>
    </citation>
    <scope>NUCLEOTIDE SEQUENCE [LARGE SCALE GENOMIC DNA]</scope>
    <source>
        <strain evidence="10 11">EXF-151</strain>
    </source>
</reference>
<dbReference type="InterPro" id="IPR007219">
    <property type="entry name" value="XnlR_reg_dom"/>
</dbReference>
<accession>A0A3M7CU10</accession>
<keyword evidence="3" id="KW-0677">Repeat</keyword>
<name>A0A3M7CU10_HORWE</name>
<dbReference type="AlphaFoldDB" id="A0A3M7CU10"/>
<dbReference type="PROSITE" id="PS50157">
    <property type="entry name" value="ZINC_FINGER_C2H2_2"/>
    <property type="match status" value="2"/>
</dbReference>
<protein>
    <recommendedName>
        <fullName evidence="9">C2H2-type domain-containing protein</fullName>
    </recommendedName>
</protein>
<feature type="domain" description="C2H2-type" evidence="9">
    <location>
        <begin position="61"/>
        <end position="90"/>
    </location>
</feature>
<evidence type="ECO:0000256" key="3">
    <source>
        <dbReference type="ARBA" id="ARBA00022737"/>
    </source>
</evidence>
<dbReference type="OrthoDB" id="427030at2759"/>
<evidence type="ECO:0000256" key="2">
    <source>
        <dbReference type="ARBA" id="ARBA00022723"/>
    </source>
</evidence>
<keyword evidence="5" id="KW-0862">Zinc</keyword>
<comment type="caution">
    <text evidence="10">The sequence shown here is derived from an EMBL/GenBank/DDBJ whole genome shotgun (WGS) entry which is preliminary data.</text>
</comment>
<dbReference type="VEuPathDB" id="FungiDB:BTJ68_05948"/>
<dbReference type="EMBL" id="QWIN01000262">
    <property type="protein sequence ID" value="RMY55157.1"/>
    <property type="molecule type" value="Genomic_DNA"/>
</dbReference>
<keyword evidence="2" id="KW-0479">Metal-binding</keyword>
<evidence type="ECO:0000313" key="10">
    <source>
        <dbReference type="EMBL" id="RMY55157.1"/>
    </source>
</evidence>
<feature type="compositionally biased region" description="Polar residues" evidence="8">
    <location>
        <begin position="157"/>
        <end position="170"/>
    </location>
</feature>
<dbReference type="GO" id="GO:0006351">
    <property type="term" value="P:DNA-templated transcription"/>
    <property type="evidence" value="ECO:0007669"/>
    <property type="project" value="InterPro"/>
</dbReference>
<dbReference type="Pfam" id="PF04082">
    <property type="entry name" value="Fungal_trans"/>
    <property type="match status" value="1"/>
</dbReference>
<evidence type="ECO:0000256" key="6">
    <source>
        <dbReference type="ARBA" id="ARBA00023242"/>
    </source>
</evidence>
<sequence length="445" mass="49648">MSATSDTPVAPSDTSTPKRKRASRKGQPRRFECPHDDCDKRYSRAEHLARHELNHSPKEVYRCDEVGCDNTFVRHDLYKRHKKKHEEATSPTQDVNVIPTGSGPLQTHAEHQNHGSVAQPAPSPPTTCFNTAQTSYMRTGAEPYTPSTNHAFRGESSLMSQPGQTTTNGNATSSHHPHHAAAESMGRLETAYGTNTTWLPDQMTAGSGGDTYMGAIGDLQASDNFASWLFDSPGSQQQEFNLTNLPFLDFGLDYSPSELWNFEHNAASFGSVATPSLQTPSDTATDQLVDARRAQRAVRMSESRREHLVSIIVGFLRKRRTPSVHVQAATESVLFIDERQTLPNLTTDVFEYLLKAYWRDVTKQMPILHQPTFDCDECEDLLLLALIMLGASQVVRSNSKGTLTDYRDLADLLASHLRWEIFTEDDAQPPVQLWVAQALLLIEIR</sequence>
<evidence type="ECO:0000256" key="7">
    <source>
        <dbReference type="PROSITE-ProRule" id="PRU00042"/>
    </source>
</evidence>
<dbReference type="InterPro" id="IPR051059">
    <property type="entry name" value="VerF-like"/>
</dbReference>
<dbReference type="PANTHER" id="PTHR40626:SF11">
    <property type="entry name" value="ZINC FINGER PROTEIN YPR022C"/>
    <property type="match status" value="1"/>
</dbReference>
<feature type="compositionally biased region" description="Polar residues" evidence="8">
    <location>
        <begin position="1"/>
        <end position="15"/>
    </location>
</feature>
<evidence type="ECO:0000256" key="4">
    <source>
        <dbReference type="ARBA" id="ARBA00022771"/>
    </source>
</evidence>
<dbReference type="InterPro" id="IPR013087">
    <property type="entry name" value="Znf_C2H2_type"/>
</dbReference>
<comment type="subcellular location">
    <subcellularLocation>
        <location evidence="1">Nucleus</location>
    </subcellularLocation>
</comment>
<feature type="region of interest" description="Disordered" evidence="8">
    <location>
        <begin position="1"/>
        <end position="37"/>
    </location>
</feature>
<dbReference type="Proteomes" id="UP000270230">
    <property type="component" value="Unassembled WGS sequence"/>
</dbReference>
<evidence type="ECO:0000256" key="5">
    <source>
        <dbReference type="ARBA" id="ARBA00022833"/>
    </source>
</evidence>
<dbReference type="GO" id="GO:0000978">
    <property type="term" value="F:RNA polymerase II cis-regulatory region sequence-specific DNA binding"/>
    <property type="evidence" value="ECO:0007669"/>
    <property type="project" value="InterPro"/>
</dbReference>
<dbReference type="GO" id="GO:0005634">
    <property type="term" value="C:nucleus"/>
    <property type="evidence" value="ECO:0007669"/>
    <property type="project" value="UniProtKB-SubCell"/>
</dbReference>
<organism evidence="10 11">
    <name type="scientific">Hortaea werneckii</name>
    <name type="common">Black yeast</name>
    <name type="synonym">Cladosporium werneckii</name>
    <dbReference type="NCBI Taxonomy" id="91943"/>
    <lineage>
        <taxon>Eukaryota</taxon>
        <taxon>Fungi</taxon>
        <taxon>Dikarya</taxon>
        <taxon>Ascomycota</taxon>
        <taxon>Pezizomycotina</taxon>
        <taxon>Dothideomycetes</taxon>
        <taxon>Dothideomycetidae</taxon>
        <taxon>Mycosphaerellales</taxon>
        <taxon>Teratosphaeriaceae</taxon>
        <taxon>Hortaea</taxon>
    </lineage>
</organism>
<dbReference type="InterPro" id="IPR036236">
    <property type="entry name" value="Znf_C2H2_sf"/>
</dbReference>
<feature type="region of interest" description="Disordered" evidence="8">
    <location>
        <begin position="145"/>
        <end position="183"/>
    </location>
</feature>
<evidence type="ECO:0000256" key="8">
    <source>
        <dbReference type="SAM" id="MobiDB-lite"/>
    </source>
</evidence>
<feature type="region of interest" description="Disordered" evidence="8">
    <location>
        <begin position="83"/>
        <end position="104"/>
    </location>
</feature>
<evidence type="ECO:0000313" key="11">
    <source>
        <dbReference type="Proteomes" id="UP000270230"/>
    </source>
</evidence>
<dbReference type="GO" id="GO:0000981">
    <property type="term" value="F:DNA-binding transcription factor activity, RNA polymerase II-specific"/>
    <property type="evidence" value="ECO:0007669"/>
    <property type="project" value="InterPro"/>
</dbReference>
<dbReference type="SUPFAM" id="SSF57667">
    <property type="entry name" value="beta-beta-alpha zinc fingers"/>
    <property type="match status" value="1"/>
</dbReference>
<dbReference type="GO" id="GO:0000785">
    <property type="term" value="C:chromatin"/>
    <property type="evidence" value="ECO:0007669"/>
    <property type="project" value="TreeGrafter"/>
</dbReference>
<dbReference type="PROSITE" id="PS00028">
    <property type="entry name" value="ZINC_FINGER_C2H2_1"/>
    <property type="match status" value="2"/>
</dbReference>
<gene>
    <name evidence="10" type="ORF">D0865_04326</name>
</gene>
<feature type="domain" description="C2H2-type" evidence="9">
    <location>
        <begin position="31"/>
        <end position="60"/>
    </location>
</feature>
<evidence type="ECO:0000256" key="1">
    <source>
        <dbReference type="ARBA" id="ARBA00004123"/>
    </source>
</evidence>
<feature type="compositionally biased region" description="Basic residues" evidence="8">
    <location>
        <begin position="17"/>
        <end position="28"/>
    </location>
</feature>